<proteinExistence type="predicted"/>
<protein>
    <recommendedName>
        <fullName evidence="3">C2H2-type domain-containing protein</fullName>
    </recommendedName>
</protein>
<dbReference type="PANTHER" id="PTHR35391:SF7">
    <property type="entry name" value="C2H2-TYPE DOMAIN-CONTAINING PROTEIN"/>
    <property type="match status" value="1"/>
</dbReference>
<sequence>MELDEYFRSGEVLETSELSQVLDAISHIINCLLRLSIAIRDPAPYDQFRSRVVAESAHLEFWDIRHVSEKFPNANNKTAERLGRAMTLRRQYFKYREEHHGRLAEGLDPDIDVPTDGATTVAPPIPGHLVESSDDPLTLSDAMANLDDALSDASGTSYAASQFGADGLTEPPIPKGYNQGPIKCPFCQTIIQVDNLSACRKHFYRDLRPYVCLAEDCRMPDRLYSRRREWVKHMELEHWRVWTCPLECTSMAFSNVTEFGHHVVDIHGSRYSVEDLDALANLSSNSDPCASKRTC</sequence>
<evidence type="ECO:0008006" key="3">
    <source>
        <dbReference type="Google" id="ProtNLM"/>
    </source>
</evidence>
<dbReference type="Proteomes" id="UP001302812">
    <property type="component" value="Unassembled WGS sequence"/>
</dbReference>
<keyword evidence="2" id="KW-1185">Reference proteome</keyword>
<evidence type="ECO:0000313" key="1">
    <source>
        <dbReference type="EMBL" id="KAK4107427.1"/>
    </source>
</evidence>
<comment type="caution">
    <text evidence="1">The sequence shown here is derived from an EMBL/GenBank/DDBJ whole genome shotgun (WGS) entry which is preliminary data.</text>
</comment>
<dbReference type="GeneID" id="89934036"/>
<dbReference type="AlphaFoldDB" id="A0AAN6T859"/>
<organism evidence="1 2">
    <name type="scientific">Canariomyces notabilis</name>
    <dbReference type="NCBI Taxonomy" id="2074819"/>
    <lineage>
        <taxon>Eukaryota</taxon>
        <taxon>Fungi</taxon>
        <taxon>Dikarya</taxon>
        <taxon>Ascomycota</taxon>
        <taxon>Pezizomycotina</taxon>
        <taxon>Sordariomycetes</taxon>
        <taxon>Sordariomycetidae</taxon>
        <taxon>Sordariales</taxon>
        <taxon>Chaetomiaceae</taxon>
        <taxon>Canariomyces</taxon>
    </lineage>
</organism>
<accession>A0AAN6T859</accession>
<dbReference type="PANTHER" id="PTHR35391">
    <property type="entry name" value="C2H2-TYPE DOMAIN-CONTAINING PROTEIN-RELATED"/>
    <property type="match status" value="1"/>
</dbReference>
<reference evidence="1" key="1">
    <citation type="journal article" date="2023" name="Mol. Phylogenet. Evol.">
        <title>Genome-scale phylogeny and comparative genomics of the fungal order Sordariales.</title>
        <authorList>
            <person name="Hensen N."/>
            <person name="Bonometti L."/>
            <person name="Westerberg I."/>
            <person name="Brannstrom I.O."/>
            <person name="Guillou S."/>
            <person name="Cros-Aarteil S."/>
            <person name="Calhoun S."/>
            <person name="Haridas S."/>
            <person name="Kuo A."/>
            <person name="Mondo S."/>
            <person name="Pangilinan J."/>
            <person name="Riley R."/>
            <person name="LaButti K."/>
            <person name="Andreopoulos B."/>
            <person name="Lipzen A."/>
            <person name="Chen C."/>
            <person name="Yan M."/>
            <person name="Daum C."/>
            <person name="Ng V."/>
            <person name="Clum A."/>
            <person name="Steindorff A."/>
            <person name="Ohm R.A."/>
            <person name="Martin F."/>
            <person name="Silar P."/>
            <person name="Natvig D.O."/>
            <person name="Lalanne C."/>
            <person name="Gautier V."/>
            <person name="Ament-Velasquez S.L."/>
            <person name="Kruys A."/>
            <person name="Hutchinson M.I."/>
            <person name="Powell A.J."/>
            <person name="Barry K."/>
            <person name="Miller A.N."/>
            <person name="Grigoriev I.V."/>
            <person name="Debuchy R."/>
            <person name="Gladieux P."/>
            <person name="Hiltunen Thoren M."/>
            <person name="Johannesson H."/>
        </authorList>
    </citation>
    <scope>NUCLEOTIDE SEQUENCE</scope>
    <source>
        <strain evidence="1">CBS 508.74</strain>
    </source>
</reference>
<reference evidence="1" key="2">
    <citation type="submission" date="2023-05" db="EMBL/GenBank/DDBJ databases">
        <authorList>
            <consortium name="Lawrence Berkeley National Laboratory"/>
            <person name="Steindorff A."/>
            <person name="Hensen N."/>
            <person name="Bonometti L."/>
            <person name="Westerberg I."/>
            <person name="Brannstrom I.O."/>
            <person name="Guillou S."/>
            <person name="Cros-Aarteil S."/>
            <person name="Calhoun S."/>
            <person name="Haridas S."/>
            <person name="Kuo A."/>
            <person name="Mondo S."/>
            <person name="Pangilinan J."/>
            <person name="Riley R."/>
            <person name="Labutti K."/>
            <person name="Andreopoulos B."/>
            <person name="Lipzen A."/>
            <person name="Chen C."/>
            <person name="Yanf M."/>
            <person name="Daum C."/>
            <person name="Ng V."/>
            <person name="Clum A."/>
            <person name="Ohm R."/>
            <person name="Martin F."/>
            <person name="Silar P."/>
            <person name="Natvig D."/>
            <person name="Lalanne C."/>
            <person name="Gautier V."/>
            <person name="Ament-Velasquez S.L."/>
            <person name="Kruys A."/>
            <person name="Hutchinson M.I."/>
            <person name="Powell A.J."/>
            <person name="Barry K."/>
            <person name="Miller A.N."/>
            <person name="Grigoriev I.V."/>
            <person name="Debuchy R."/>
            <person name="Gladieux P."/>
            <person name="Thoren M.H."/>
            <person name="Johannesson H."/>
        </authorList>
    </citation>
    <scope>NUCLEOTIDE SEQUENCE</scope>
    <source>
        <strain evidence="1">CBS 508.74</strain>
    </source>
</reference>
<dbReference type="EMBL" id="MU853374">
    <property type="protein sequence ID" value="KAK4107427.1"/>
    <property type="molecule type" value="Genomic_DNA"/>
</dbReference>
<gene>
    <name evidence="1" type="ORF">N656DRAFT_513171</name>
</gene>
<evidence type="ECO:0000313" key="2">
    <source>
        <dbReference type="Proteomes" id="UP001302812"/>
    </source>
</evidence>
<dbReference type="RefSeq" id="XP_064664997.1">
    <property type="nucleotide sequence ID" value="XM_064809912.1"/>
</dbReference>
<name>A0AAN6T859_9PEZI</name>